<name>A0A4R2H2A0_9SPHI</name>
<evidence type="ECO:0000313" key="16">
    <source>
        <dbReference type="EMBL" id="TCO18701.1"/>
    </source>
</evidence>
<dbReference type="InterPro" id="IPR000531">
    <property type="entry name" value="Beta-barrel_TonB"/>
</dbReference>
<dbReference type="Gene3D" id="2.40.170.20">
    <property type="entry name" value="TonB-dependent receptor, beta-barrel domain"/>
    <property type="match status" value="1"/>
</dbReference>
<evidence type="ECO:0000256" key="4">
    <source>
        <dbReference type="ARBA" id="ARBA00022692"/>
    </source>
</evidence>
<keyword evidence="2 10" id="KW-0813">Transport</keyword>
<evidence type="ECO:0000256" key="2">
    <source>
        <dbReference type="ARBA" id="ARBA00022448"/>
    </source>
</evidence>
<comment type="subcellular location">
    <subcellularLocation>
        <location evidence="1 10">Cell outer membrane</location>
        <topology evidence="1 10">Multi-pass membrane protein</topology>
    </subcellularLocation>
</comment>
<evidence type="ECO:0000256" key="11">
    <source>
        <dbReference type="RuleBase" id="RU003357"/>
    </source>
</evidence>
<dbReference type="PANTHER" id="PTHR30069">
    <property type="entry name" value="TONB-DEPENDENT OUTER MEMBRANE RECEPTOR"/>
    <property type="match status" value="1"/>
</dbReference>
<dbReference type="EMBL" id="BMJO01000010">
    <property type="protein sequence ID" value="GGE70135.1"/>
    <property type="molecule type" value="Genomic_DNA"/>
</dbReference>
<dbReference type="EMBL" id="SLWO01000011">
    <property type="protein sequence ID" value="TCO18701.1"/>
    <property type="molecule type" value="Genomic_DNA"/>
</dbReference>
<keyword evidence="18" id="KW-1185">Reference proteome</keyword>
<dbReference type="GO" id="GO:0009279">
    <property type="term" value="C:cell outer membrane"/>
    <property type="evidence" value="ECO:0007669"/>
    <property type="project" value="UniProtKB-SubCell"/>
</dbReference>
<dbReference type="GO" id="GO:0044718">
    <property type="term" value="P:siderophore transmembrane transport"/>
    <property type="evidence" value="ECO:0007669"/>
    <property type="project" value="TreeGrafter"/>
</dbReference>
<dbReference type="PROSITE" id="PS52016">
    <property type="entry name" value="TONB_DEPENDENT_REC_3"/>
    <property type="match status" value="1"/>
</dbReference>
<evidence type="ECO:0000256" key="12">
    <source>
        <dbReference type="SAM" id="SignalP"/>
    </source>
</evidence>
<reference evidence="15" key="4">
    <citation type="submission" date="2024-05" db="EMBL/GenBank/DDBJ databases">
        <authorList>
            <person name="Sun Q."/>
            <person name="Zhou Y."/>
        </authorList>
    </citation>
    <scope>NUCLEOTIDE SEQUENCE</scope>
    <source>
        <strain evidence="15">CGMCC 1.15644</strain>
    </source>
</reference>
<evidence type="ECO:0000313" key="15">
    <source>
        <dbReference type="EMBL" id="GGE70135.1"/>
    </source>
</evidence>
<evidence type="ECO:0000256" key="7">
    <source>
        <dbReference type="ARBA" id="ARBA00023136"/>
    </source>
</evidence>
<dbReference type="Gene3D" id="2.170.130.10">
    <property type="entry name" value="TonB-dependent receptor, plug domain"/>
    <property type="match status" value="1"/>
</dbReference>
<feature type="domain" description="TonB-dependent receptor-like beta-barrel" evidence="13">
    <location>
        <begin position="363"/>
        <end position="764"/>
    </location>
</feature>
<keyword evidence="7 10" id="KW-0472">Membrane</keyword>
<evidence type="ECO:0000313" key="17">
    <source>
        <dbReference type="Proteomes" id="UP000295684"/>
    </source>
</evidence>
<reference evidence="18" key="2">
    <citation type="journal article" date="2019" name="Int. J. Syst. Evol. Microbiol.">
        <title>The Global Catalogue of Microorganisms (GCM) 10K type strain sequencing project: providing services to taxonomists for standard genome sequencing and annotation.</title>
        <authorList>
            <consortium name="The Broad Institute Genomics Platform"/>
            <consortium name="The Broad Institute Genome Sequencing Center for Infectious Disease"/>
            <person name="Wu L."/>
            <person name="Ma J."/>
        </authorList>
    </citation>
    <scope>NUCLEOTIDE SEQUENCE [LARGE SCALE GENOMIC DNA]</scope>
    <source>
        <strain evidence="18">CGMCC 1.15644</strain>
    </source>
</reference>
<dbReference type="Proteomes" id="UP000622648">
    <property type="component" value="Unassembled WGS sequence"/>
</dbReference>
<feature type="domain" description="TonB-dependent receptor plug" evidence="14">
    <location>
        <begin position="125"/>
        <end position="227"/>
    </location>
</feature>
<organism evidence="16 17">
    <name type="scientific">Pedobacter psychrotolerans</name>
    <dbReference type="NCBI Taxonomy" id="1843235"/>
    <lineage>
        <taxon>Bacteria</taxon>
        <taxon>Pseudomonadati</taxon>
        <taxon>Bacteroidota</taxon>
        <taxon>Sphingobacteriia</taxon>
        <taxon>Sphingobacteriales</taxon>
        <taxon>Sphingobacteriaceae</taxon>
        <taxon>Pedobacter</taxon>
    </lineage>
</organism>
<dbReference type="PANTHER" id="PTHR30069:SF29">
    <property type="entry name" value="HEMOGLOBIN AND HEMOGLOBIN-HAPTOGLOBIN-BINDING PROTEIN 1-RELATED"/>
    <property type="match status" value="1"/>
</dbReference>
<comment type="similarity">
    <text evidence="10 11">Belongs to the TonB-dependent receptor family.</text>
</comment>
<keyword evidence="5 12" id="KW-0732">Signal</keyword>
<dbReference type="RefSeq" id="WP_132536210.1">
    <property type="nucleotide sequence ID" value="NZ_BMJO01000010.1"/>
</dbReference>
<dbReference type="Proteomes" id="UP000295684">
    <property type="component" value="Unassembled WGS sequence"/>
</dbReference>
<evidence type="ECO:0000256" key="10">
    <source>
        <dbReference type="PROSITE-ProRule" id="PRU01360"/>
    </source>
</evidence>
<proteinExistence type="inferred from homology"/>
<keyword evidence="6 11" id="KW-0798">TonB box</keyword>
<gene>
    <name evidence="16" type="ORF">EV200_11138</name>
    <name evidence="15" type="ORF">GCM10011413_40980</name>
</gene>
<comment type="caution">
    <text evidence="16">The sequence shown here is derived from an EMBL/GenBank/DDBJ whole genome shotgun (WGS) entry which is preliminary data.</text>
</comment>
<dbReference type="OrthoDB" id="9812892at2"/>
<keyword evidence="9 10" id="KW-0998">Cell outer membrane</keyword>
<evidence type="ECO:0000256" key="1">
    <source>
        <dbReference type="ARBA" id="ARBA00004571"/>
    </source>
</evidence>
<evidence type="ECO:0000313" key="18">
    <source>
        <dbReference type="Proteomes" id="UP000622648"/>
    </source>
</evidence>
<dbReference type="AlphaFoldDB" id="A0A4R2H2A0"/>
<reference evidence="16 17" key="3">
    <citation type="submission" date="2019-03" db="EMBL/GenBank/DDBJ databases">
        <title>Genomic Encyclopedia of Type Strains, Phase IV (KMG-IV): sequencing the most valuable type-strain genomes for metagenomic binning, comparative biology and taxonomic classification.</title>
        <authorList>
            <person name="Goeker M."/>
        </authorList>
    </citation>
    <scope>NUCLEOTIDE SEQUENCE [LARGE SCALE GENOMIC DNA]</scope>
    <source>
        <strain evidence="16 17">DSM 103236</strain>
    </source>
</reference>
<dbReference type="Gene3D" id="2.60.40.1120">
    <property type="entry name" value="Carboxypeptidase-like, regulatory domain"/>
    <property type="match status" value="1"/>
</dbReference>
<dbReference type="Pfam" id="PF07715">
    <property type="entry name" value="Plug"/>
    <property type="match status" value="1"/>
</dbReference>
<dbReference type="InterPro" id="IPR037066">
    <property type="entry name" value="Plug_dom_sf"/>
</dbReference>
<keyword evidence="8 16" id="KW-0675">Receptor</keyword>
<evidence type="ECO:0000256" key="3">
    <source>
        <dbReference type="ARBA" id="ARBA00022452"/>
    </source>
</evidence>
<keyword evidence="3 10" id="KW-1134">Transmembrane beta strand</keyword>
<feature type="signal peptide" evidence="12">
    <location>
        <begin position="1"/>
        <end position="21"/>
    </location>
</feature>
<protein>
    <submittedName>
        <fullName evidence="16">Outer membrane receptor protein involved in Fe transport</fullName>
    </submittedName>
    <submittedName>
        <fullName evidence="15">TonB-dependent receptor</fullName>
    </submittedName>
</protein>
<keyword evidence="4 10" id="KW-0812">Transmembrane</keyword>
<evidence type="ECO:0000256" key="8">
    <source>
        <dbReference type="ARBA" id="ARBA00023170"/>
    </source>
</evidence>
<dbReference type="InterPro" id="IPR012910">
    <property type="entry name" value="Plug_dom"/>
</dbReference>
<accession>A0A4R2H2A0</accession>
<evidence type="ECO:0000256" key="5">
    <source>
        <dbReference type="ARBA" id="ARBA00022729"/>
    </source>
</evidence>
<dbReference type="Pfam" id="PF00593">
    <property type="entry name" value="TonB_dep_Rec_b-barrel"/>
    <property type="match status" value="1"/>
</dbReference>
<dbReference type="GO" id="GO:0015344">
    <property type="term" value="F:siderophore uptake transmembrane transporter activity"/>
    <property type="evidence" value="ECO:0007669"/>
    <property type="project" value="TreeGrafter"/>
</dbReference>
<dbReference type="SUPFAM" id="SSF49464">
    <property type="entry name" value="Carboxypeptidase regulatory domain-like"/>
    <property type="match status" value="1"/>
</dbReference>
<sequence>MQIKKILLLGILCACVIFTSAQNRLSGVSGQIKSATGEPIPGATIKIQKTTSGTFSDENGNFRITNIKAGNYHIQVTAIGFVTIKKEITVSENQESKLNFSLNASSEDMETVNVIGRTANQQVNRQAFNVTSIDAKKLHNSTLDISHALDRVSGVRVREAGGLGSRMDFSLNGFTGRQVKFFIDGVPMDNFGSSFQINNIPINLAQRVEVYKGVVPVWLGSDALGGAINIVTDNTTKSYADISYSYGSFNTHKTAINVGYTSPSGFKVQLNAFQNYSDNDYKVTTDVASFDGRYFRNQVVKRFNDTYHNETIIVSAGLINKSFADQLMFGLTAGKNYAEVQTGARMVSVFGDWHRRGSILMPTVKYQKKDLFTKGLDLRINGNFNFGTEQNIDTVYRRYNWFQEYKEYPGAGSERERSMYKFRNNNGLATANLTYTINERHSLSLNNVYNSFNRKGSDELFPQNQNYEQPRKNSKNVLGLGYKFSASEKWNTSVFAKQFYQSNKYAQSYNPSGNWGDVAYLQQENSYSKTGYGIATTYFIVPNFQLKASYEKSYRLPETDELFGDLLNLEGNISLKPEQSNNYNLGFSYQAQVNQIHRFSFDGNVMYRDAKDFIRPQLNNNQTKQVMGNLADVTNLGFESEVRYSYKQLFTAGVNMTYQNLRNNTRFEQGQTMESPLYKDRIPNMPYLFGNADASLFFNNVGKKGNTLTLGYNVLYVHAYYLSWPSQGTSDTKYDIPRQWMQDVNAVYTLGGGKYNIGLECKNLVNNRIYDNFSLQKPGRAFYAKVRYFFSKNRS</sequence>
<dbReference type="InterPro" id="IPR008969">
    <property type="entry name" value="CarboxyPept-like_regulatory"/>
</dbReference>
<dbReference type="SUPFAM" id="SSF56935">
    <property type="entry name" value="Porins"/>
    <property type="match status" value="1"/>
</dbReference>
<evidence type="ECO:0000259" key="14">
    <source>
        <dbReference type="Pfam" id="PF07715"/>
    </source>
</evidence>
<dbReference type="InterPro" id="IPR036942">
    <property type="entry name" value="Beta-barrel_TonB_sf"/>
</dbReference>
<dbReference type="InterPro" id="IPR039426">
    <property type="entry name" value="TonB-dep_rcpt-like"/>
</dbReference>
<reference evidence="15" key="1">
    <citation type="journal article" date="2014" name="Int. J. Syst. Evol. Microbiol.">
        <title>Complete genome of a new Firmicutes species belonging to the dominant human colonic microbiota ('Ruminococcus bicirculans') reveals two chromosomes and a selective capacity to utilize plant glucans.</title>
        <authorList>
            <consortium name="NISC Comparative Sequencing Program"/>
            <person name="Wegmann U."/>
            <person name="Louis P."/>
            <person name="Goesmann A."/>
            <person name="Henrissat B."/>
            <person name="Duncan S.H."/>
            <person name="Flint H.J."/>
        </authorList>
    </citation>
    <scope>NUCLEOTIDE SEQUENCE</scope>
    <source>
        <strain evidence="15">CGMCC 1.15644</strain>
    </source>
</reference>
<evidence type="ECO:0000256" key="6">
    <source>
        <dbReference type="ARBA" id="ARBA00023077"/>
    </source>
</evidence>
<dbReference type="Pfam" id="PF13715">
    <property type="entry name" value="CarbopepD_reg_2"/>
    <property type="match status" value="1"/>
</dbReference>
<evidence type="ECO:0000256" key="9">
    <source>
        <dbReference type="ARBA" id="ARBA00023237"/>
    </source>
</evidence>
<evidence type="ECO:0000259" key="13">
    <source>
        <dbReference type="Pfam" id="PF00593"/>
    </source>
</evidence>
<feature type="chain" id="PRO_5020635315" evidence="12">
    <location>
        <begin position="22"/>
        <end position="795"/>
    </location>
</feature>